<keyword evidence="3 7" id="KW-0812">Transmembrane</keyword>
<dbReference type="GO" id="GO:0006629">
    <property type="term" value="P:lipid metabolic process"/>
    <property type="evidence" value="ECO:0007669"/>
    <property type="project" value="TreeGrafter"/>
</dbReference>
<dbReference type="InterPro" id="IPR012430">
    <property type="entry name" value="TMEM43_fam"/>
</dbReference>
<name>A0AAP3UZN8_9PROT</name>
<reference evidence="8 9" key="1">
    <citation type="submission" date="2023-03" db="EMBL/GenBank/DDBJ databases">
        <title>YIM 152171 draft genome.</title>
        <authorList>
            <person name="Yang Z."/>
        </authorList>
    </citation>
    <scope>NUCLEOTIDE SEQUENCE [LARGE SCALE GENOMIC DNA]</scope>
    <source>
        <strain evidence="8 9">YIM 152171</strain>
    </source>
</reference>
<accession>A0AAP3UZN8</accession>
<evidence type="ECO:0000256" key="7">
    <source>
        <dbReference type="SAM" id="Phobius"/>
    </source>
</evidence>
<comment type="caution">
    <text evidence="8">The sequence shown here is derived from an EMBL/GenBank/DDBJ whole genome shotgun (WGS) entry which is preliminary data.</text>
</comment>
<feature type="transmembrane region" description="Helical" evidence="7">
    <location>
        <begin position="268"/>
        <end position="287"/>
    </location>
</feature>
<dbReference type="Pfam" id="PF07787">
    <property type="entry name" value="TMEM43"/>
    <property type="match status" value="1"/>
</dbReference>
<evidence type="ECO:0000256" key="6">
    <source>
        <dbReference type="ARBA" id="ARBA00023136"/>
    </source>
</evidence>
<evidence type="ECO:0000256" key="5">
    <source>
        <dbReference type="ARBA" id="ARBA00022989"/>
    </source>
</evidence>
<dbReference type="EMBL" id="JARGEQ010000006">
    <property type="protein sequence ID" value="MDF1585004.1"/>
    <property type="molecule type" value="Genomic_DNA"/>
</dbReference>
<dbReference type="AlphaFoldDB" id="A0AAP3UZN8"/>
<evidence type="ECO:0000256" key="1">
    <source>
        <dbReference type="ARBA" id="ARBA00004127"/>
    </source>
</evidence>
<dbReference type="GO" id="GO:0012505">
    <property type="term" value="C:endomembrane system"/>
    <property type="evidence" value="ECO:0007669"/>
    <property type="project" value="UniProtKB-SubCell"/>
</dbReference>
<sequence length="357" mass="36731">MPRERRRRPWPLALFGLALAAASGWLLVAGEMRSAARTADLRAAAAGLHPVDPQAPGGEAAGAVFVQGAAVVDQPPHDPLLGVSAPALRLDRLVEMYQWREHREGTGDNKTVDYERVWSAALIDSSRFDQRLAHGNPGSMAIPAASFAAPAARLGRLLLSPEVLAELPATVAVPASAAALAGQGGRRFREAGDWLHTGDPQDPAIGDLRLRFLAVPAQEISVVAGLEGGRLVPWRAPGGGAVALAAAGRHEPGELLGRAQREDWLGAWQARAGGGFLAFVAMLLLRAGLGVEGRSPGTAIAGAALLAGAFALACVAGGWLLFRPLASGGLLLAAAGAAMAAALLLARGRARGRLGQS</sequence>
<evidence type="ECO:0000256" key="3">
    <source>
        <dbReference type="ARBA" id="ARBA00022692"/>
    </source>
</evidence>
<keyword evidence="4" id="KW-0256">Endoplasmic reticulum</keyword>
<dbReference type="PANTHER" id="PTHR13416:SF2">
    <property type="entry name" value="TRANSMEMBRANE PROTEIN 43"/>
    <property type="match status" value="1"/>
</dbReference>
<gene>
    <name evidence="8" type="ORF">PZ740_01235</name>
</gene>
<dbReference type="Proteomes" id="UP001301140">
    <property type="component" value="Unassembled WGS sequence"/>
</dbReference>
<keyword evidence="6 7" id="KW-0472">Membrane</keyword>
<comment type="subcellular location">
    <subcellularLocation>
        <location evidence="1">Endomembrane system</location>
        <topology evidence="1">Multi-pass membrane protein</topology>
    </subcellularLocation>
    <subcellularLocation>
        <location evidence="2">Endoplasmic reticulum membrane</location>
    </subcellularLocation>
</comment>
<protein>
    <submittedName>
        <fullName evidence="8">TMEM43 family protein</fullName>
    </submittedName>
</protein>
<evidence type="ECO:0000313" key="8">
    <source>
        <dbReference type="EMBL" id="MDF1585004.1"/>
    </source>
</evidence>
<proteinExistence type="predicted"/>
<feature type="transmembrane region" description="Helical" evidence="7">
    <location>
        <begin position="328"/>
        <end position="346"/>
    </location>
</feature>
<keyword evidence="9" id="KW-1185">Reference proteome</keyword>
<evidence type="ECO:0000313" key="9">
    <source>
        <dbReference type="Proteomes" id="UP001301140"/>
    </source>
</evidence>
<dbReference type="GO" id="GO:0071763">
    <property type="term" value="P:nuclear membrane organization"/>
    <property type="evidence" value="ECO:0007669"/>
    <property type="project" value="TreeGrafter"/>
</dbReference>
<dbReference type="PANTHER" id="PTHR13416">
    <property type="match status" value="1"/>
</dbReference>
<dbReference type="RefSeq" id="WP_327787413.1">
    <property type="nucleotide sequence ID" value="NZ_JARGEQ010000006.1"/>
</dbReference>
<evidence type="ECO:0000256" key="4">
    <source>
        <dbReference type="ARBA" id="ARBA00022824"/>
    </source>
</evidence>
<evidence type="ECO:0000256" key="2">
    <source>
        <dbReference type="ARBA" id="ARBA00004586"/>
    </source>
</evidence>
<keyword evidence="5 7" id="KW-1133">Transmembrane helix</keyword>
<organism evidence="8 9">
    <name type="scientific">Marinimicrococcus flavescens</name>
    <dbReference type="NCBI Taxonomy" id="3031815"/>
    <lineage>
        <taxon>Bacteria</taxon>
        <taxon>Pseudomonadati</taxon>
        <taxon>Pseudomonadota</taxon>
        <taxon>Alphaproteobacteria</taxon>
        <taxon>Geminicoccales</taxon>
        <taxon>Geminicoccaceae</taxon>
        <taxon>Marinimicrococcus</taxon>
    </lineage>
</organism>
<feature type="transmembrane region" description="Helical" evidence="7">
    <location>
        <begin position="299"/>
        <end position="322"/>
    </location>
</feature>